<keyword evidence="6" id="KW-0238">DNA-binding</keyword>
<keyword evidence="7" id="KW-0539">Nucleus</keyword>
<dbReference type="Gene3D" id="3.30.160.60">
    <property type="entry name" value="Classic Zinc Finger"/>
    <property type="match status" value="1"/>
</dbReference>
<feature type="region of interest" description="Disordered" evidence="9">
    <location>
        <begin position="247"/>
        <end position="278"/>
    </location>
</feature>
<feature type="compositionally biased region" description="Polar residues" evidence="9">
    <location>
        <begin position="262"/>
        <end position="278"/>
    </location>
</feature>
<dbReference type="PANTHER" id="PTHR24392">
    <property type="entry name" value="ZINC FINGER PROTEIN"/>
    <property type="match status" value="1"/>
</dbReference>
<proteinExistence type="predicted"/>
<name>A0AA85J7D2_TRIRE</name>
<evidence type="ECO:0000256" key="6">
    <source>
        <dbReference type="ARBA" id="ARBA00023125"/>
    </source>
</evidence>
<keyword evidence="3" id="KW-0677">Repeat</keyword>
<dbReference type="PROSITE" id="PS00028">
    <property type="entry name" value="ZINC_FINGER_C2H2_1"/>
    <property type="match status" value="1"/>
</dbReference>
<evidence type="ECO:0000256" key="8">
    <source>
        <dbReference type="PROSITE-ProRule" id="PRU00042"/>
    </source>
</evidence>
<dbReference type="Pfam" id="PF13909">
    <property type="entry name" value="zf-H2C2_5"/>
    <property type="match status" value="1"/>
</dbReference>
<dbReference type="PANTHER" id="PTHR24392:SF31">
    <property type="entry name" value="C2H2-TYPE DOMAIN-CONTAINING PROTEIN"/>
    <property type="match status" value="1"/>
</dbReference>
<protein>
    <submittedName>
        <fullName evidence="12 13">C2H2-type domain-containing protein</fullName>
    </submittedName>
</protein>
<dbReference type="AlphaFoldDB" id="A0AA85J7D2"/>
<keyword evidence="4 8" id="KW-0863">Zinc-finger</keyword>
<keyword evidence="5" id="KW-0862">Zinc</keyword>
<organism evidence="11 14">
    <name type="scientific">Trichobilharzia regenti</name>
    <name type="common">Nasal bird schistosome</name>
    <dbReference type="NCBI Taxonomy" id="157069"/>
    <lineage>
        <taxon>Eukaryota</taxon>
        <taxon>Metazoa</taxon>
        <taxon>Spiralia</taxon>
        <taxon>Lophotrochozoa</taxon>
        <taxon>Platyhelminthes</taxon>
        <taxon>Trematoda</taxon>
        <taxon>Digenea</taxon>
        <taxon>Strigeidida</taxon>
        <taxon>Schistosomatoidea</taxon>
        <taxon>Schistosomatidae</taxon>
        <taxon>Trichobilharzia</taxon>
    </lineage>
</organism>
<evidence type="ECO:0000313" key="13">
    <source>
        <dbReference type="WBParaSite" id="TREG1_15590.2"/>
    </source>
</evidence>
<accession>A0AA85J7D2</accession>
<evidence type="ECO:0000313" key="12">
    <source>
        <dbReference type="WBParaSite" id="TREG1_15590.1"/>
    </source>
</evidence>
<evidence type="ECO:0000256" key="3">
    <source>
        <dbReference type="ARBA" id="ARBA00022737"/>
    </source>
</evidence>
<reference evidence="12 13" key="2">
    <citation type="submission" date="2023-11" db="UniProtKB">
        <authorList>
            <consortium name="WormBaseParasite"/>
        </authorList>
    </citation>
    <scope>IDENTIFICATION</scope>
</reference>
<dbReference type="PROSITE" id="PS50157">
    <property type="entry name" value="ZINC_FINGER_C2H2_2"/>
    <property type="match status" value="1"/>
</dbReference>
<dbReference type="Proteomes" id="UP000050795">
    <property type="component" value="Unassembled WGS sequence"/>
</dbReference>
<reference evidence="11" key="1">
    <citation type="submission" date="2022-06" db="EMBL/GenBank/DDBJ databases">
        <authorList>
            <person name="Berger JAMES D."/>
            <person name="Berger JAMES D."/>
        </authorList>
    </citation>
    <scope>NUCLEOTIDE SEQUENCE [LARGE SCALE GENOMIC DNA]</scope>
</reference>
<dbReference type="SUPFAM" id="SSF57667">
    <property type="entry name" value="beta-beta-alpha zinc fingers"/>
    <property type="match status" value="1"/>
</dbReference>
<dbReference type="WBParaSite" id="TREG1_15590.3">
    <property type="protein sequence ID" value="TREG1_15590.3"/>
    <property type="gene ID" value="TREG1_15590"/>
</dbReference>
<comment type="subcellular location">
    <subcellularLocation>
        <location evidence="1">Nucleus</location>
    </subcellularLocation>
</comment>
<evidence type="ECO:0000256" key="2">
    <source>
        <dbReference type="ARBA" id="ARBA00022723"/>
    </source>
</evidence>
<evidence type="ECO:0000313" key="11">
    <source>
        <dbReference type="Proteomes" id="UP000050795"/>
    </source>
</evidence>
<evidence type="ECO:0000256" key="7">
    <source>
        <dbReference type="ARBA" id="ARBA00023242"/>
    </source>
</evidence>
<feature type="domain" description="C2H2-type" evidence="10">
    <location>
        <begin position="395"/>
        <end position="422"/>
    </location>
</feature>
<dbReference type="SMART" id="SM00355">
    <property type="entry name" value="ZnF_C2H2"/>
    <property type="match status" value="3"/>
</dbReference>
<dbReference type="WBParaSite" id="TREG1_15590.1">
    <property type="protein sequence ID" value="TREG1_15590.1"/>
    <property type="gene ID" value="TREG1_15590"/>
</dbReference>
<evidence type="ECO:0000259" key="10">
    <source>
        <dbReference type="PROSITE" id="PS50157"/>
    </source>
</evidence>
<feature type="compositionally biased region" description="Basic residues" evidence="9">
    <location>
        <begin position="250"/>
        <end position="261"/>
    </location>
</feature>
<sequence length="542" mass="61570">MNTSSSLANDITTVNTDKNEHFIRAFQCFFSLFSNPNLNDQSKLMHVVKYISRPGSKSFFLPQIIDTLSEYKVPSTTSNSNTNNNIHIATNNAIHRENVNTSNRPNHITYQPIVNPHQSSLSIPSELHKTLHCPSSTDLISNMMGKANCSLFYRMEYNNFNESLVESVNFNGEIEANAHENPLDLSMSSNLNSSLTNPVHTTVNMKPYICKEQITDKNQSLPMFRINCDYANIDGSNLTSAIHLSDSFPTKRRRSSKHNTNRRNAVDNNAKSNNKNQCSKADINNEVDLFTKSKTLSNRLQQLSTISSTSSSLSPVSHLDCSPPGKQPVTRCNHCHVLFPSLYELNNHFITEHNVILQAEMEHTKSWKSHTIDDACLQNMKVILDRSNNMHTSGYPCPNCDYVAKWPTELQKHIMVHSKQRPHRCIICGLSYKWKWDLGRHFDKSHNRTMNPYKKNVFSHSQNQENRLKTAHKCSARRVQKSSIRKHLGMKHNSYTMDGYIPFTTSPVGVNTNQLGEFCNAVKQDIVADPVNLSGYTHLQSI</sequence>
<dbReference type="WBParaSite" id="TREG1_15590.2">
    <property type="protein sequence ID" value="TREG1_15590.2"/>
    <property type="gene ID" value="TREG1_15590"/>
</dbReference>
<evidence type="ECO:0000256" key="1">
    <source>
        <dbReference type="ARBA" id="ARBA00004123"/>
    </source>
</evidence>
<evidence type="ECO:0000256" key="5">
    <source>
        <dbReference type="ARBA" id="ARBA00022833"/>
    </source>
</evidence>
<dbReference type="GO" id="GO:0003677">
    <property type="term" value="F:DNA binding"/>
    <property type="evidence" value="ECO:0007669"/>
    <property type="project" value="UniProtKB-KW"/>
</dbReference>
<evidence type="ECO:0000256" key="9">
    <source>
        <dbReference type="SAM" id="MobiDB-lite"/>
    </source>
</evidence>
<dbReference type="GO" id="GO:0005634">
    <property type="term" value="C:nucleus"/>
    <property type="evidence" value="ECO:0007669"/>
    <property type="project" value="UniProtKB-SubCell"/>
</dbReference>
<keyword evidence="2" id="KW-0479">Metal-binding</keyword>
<evidence type="ECO:0000313" key="14">
    <source>
        <dbReference type="WBParaSite" id="TREG1_15590.3"/>
    </source>
</evidence>
<keyword evidence="11" id="KW-1185">Reference proteome</keyword>
<dbReference type="InterPro" id="IPR013087">
    <property type="entry name" value="Znf_C2H2_type"/>
</dbReference>
<dbReference type="GO" id="GO:0008270">
    <property type="term" value="F:zinc ion binding"/>
    <property type="evidence" value="ECO:0007669"/>
    <property type="project" value="UniProtKB-KW"/>
</dbReference>
<evidence type="ECO:0000256" key="4">
    <source>
        <dbReference type="ARBA" id="ARBA00022771"/>
    </source>
</evidence>
<dbReference type="InterPro" id="IPR036236">
    <property type="entry name" value="Znf_C2H2_sf"/>
</dbReference>